<gene>
    <name evidence="1" type="ORF">BV22DRAFT_925387</name>
</gene>
<reference evidence="1" key="1">
    <citation type="journal article" date="2021" name="New Phytol.">
        <title>Evolutionary innovations through gain and loss of genes in the ectomycorrhizal Boletales.</title>
        <authorList>
            <person name="Wu G."/>
            <person name="Miyauchi S."/>
            <person name="Morin E."/>
            <person name="Kuo A."/>
            <person name="Drula E."/>
            <person name="Varga T."/>
            <person name="Kohler A."/>
            <person name="Feng B."/>
            <person name="Cao Y."/>
            <person name="Lipzen A."/>
            <person name="Daum C."/>
            <person name="Hundley H."/>
            <person name="Pangilinan J."/>
            <person name="Johnson J."/>
            <person name="Barry K."/>
            <person name="LaButti K."/>
            <person name="Ng V."/>
            <person name="Ahrendt S."/>
            <person name="Min B."/>
            <person name="Choi I.G."/>
            <person name="Park H."/>
            <person name="Plett J.M."/>
            <person name="Magnuson J."/>
            <person name="Spatafora J.W."/>
            <person name="Nagy L.G."/>
            <person name="Henrissat B."/>
            <person name="Grigoriev I.V."/>
            <person name="Yang Z.L."/>
            <person name="Xu J."/>
            <person name="Martin F.M."/>
        </authorList>
    </citation>
    <scope>NUCLEOTIDE SEQUENCE</scope>
    <source>
        <strain evidence="1">KUC20120723A-06</strain>
    </source>
</reference>
<evidence type="ECO:0000313" key="2">
    <source>
        <dbReference type="Proteomes" id="UP000790709"/>
    </source>
</evidence>
<name>A0ACB8AWX7_9AGAM</name>
<accession>A0ACB8AWX7</accession>
<dbReference type="Proteomes" id="UP000790709">
    <property type="component" value="Unassembled WGS sequence"/>
</dbReference>
<organism evidence="1 2">
    <name type="scientific">Leucogyrophana mollusca</name>
    <dbReference type="NCBI Taxonomy" id="85980"/>
    <lineage>
        <taxon>Eukaryota</taxon>
        <taxon>Fungi</taxon>
        <taxon>Dikarya</taxon>
        <taxon>Basidiomycota</taxon>
        <taxon>Agaricomycotina</taxon>
        <taxon>Agaricomycetes</taxon>
        <taxon>Agaricomycetidae</taxon>
        <taxon>Boletales</taxon>
        <taxon>Boletales incertae sedis</taxon>
        <taxon>Leucogyrophana</taxon>
    </lineage>
</organism>
<keyword evidence="2" id="KW-1185">Reference proteome</keyword>
<protein>
    <submittedName>
        <fullName evidence="1">Uncharacterized protein</fullName>
    </submittedName>
</protein>
<comment type="caution">
    <text evidence="1">The sequence shown here is derived from an EMBL/GenBank/DDBJ whole genome shotgun (WGS) entry which is preliminary data.</text>
</comment>
<evidence type="ECO:0000313" key="1">
    <source>
        <dbReference type="EMBL" id="KAH7917891.1"/>
    </source>
</evidence>
<sequence length="213" mass="22985">MPSPPATHIKPPCDPGARRPPHSDSTSADPLTHDSSSPTQDHAYALAACAPHTSLSFFTFLHGPPRPGTPRSTGPPSMSHTRNSPHCRSNPDTPDHPIALRGPPPCTPPLPRAPRARNHLGLPARVSRDVEPDSIRCTAWAEGAVPRDGRRSTAKLSHWITFPFSRAHYPTPRPQRQTQTPSACARSARSSPGAWALMSSRTGGCGHRQSSRR</sequence>
<dbReference type="EMBL" id="MU266906">
    <property type="protein sequence ID" value="KAH7917891.1"/>
    <property type="molecule type" value="Genomic_DNA"/>
</dbReference>
<proteinExistence type="predicted"/>